<keyword evidence="1" id="KW-0805">Transcription regulation</keyword>
<dbReference type="InterPro" id="IPR036388">
    <property type="entry name" value="WH-like_DNA-bd_sf"/>
</dbReference>
<dbReference type="NCBIfam" id="NF033788">
    <property type="entry name" value="HTH_metalloreg"/>
    <property type="match status" value="1"/>
</dbReference>
<keyword evidence="2" id="KW-0238">DNA-binding</keyword>
<name>A0ABV6Z3C0_UNCC1</name>
<dbReference type="Proteomes" id="UP001594351">
    <property type="component" value="Unassembled WGS sequence"/>
</dbReference>
<dbReference type="PANTHER" id="PTHR33154:SF18">
    <property type="entry name" value="ARSENICAL RESISTANCE OPERON REPRESSOR"/>
    <property type="match status" value="1"/>
</dbReference>
<gene>
    <name evidence="5" type="ORF">ACFL27_22285</name>
</gene>
<dbReference type="CDD" id="cd00090">
    <property type="entry name" value="HTH_ARSR"/>
    <property type="match status" value="1"/>
</dbReference>
<sequence>MTYFKALADETRLRLLNVLAHFELNVNEIVDVMQMGQSRISRHLKILADANLVASRRDGLWVFYSLIKEGTGKEFVQANQFLMESEPVLQDDIRRTRQVIADRSLKSVQFFDAIAGDWTALKREIMGDFDLSGEIVRRIPKDGLTVDLGCGNGDLLHVLEGSGIPVIGVDRSIKMLEVARKSSENGGLEFDLRIGELEHLPLRDREVGTAILNMVLHHLHSPIDCLKEVHRVLEPRGTLIIAEFLAHNNEYMRQKYHDRWLGFTQEKIGQWLRESGFSLQHSTNHELEQGLVLCIYESQKKETKHH</sequence>
<dbReference type="PROSITE" id="PS50987">
    <property type="entry name" value="HTH_ARSR_2"/>
    <property type="match status" value="1"/>
</dbReference>
<feature type="domain" description="HTH arsR-type" evidence="4">
    <location>
        <begin position="1"/>
        <end position="86"/>
    </location>
</feature>
<evidence type="ECO:0000256" key="3">
    <source>
        <dbReference type="ARBA" id="ARBA00023163"/>
    </source>
</evidence>
<dbReference type="InterPro" id="IPR011991">
    <property type="entry name" value="ArsR-like_HTH"/>
</dbReference>
<dbReference type="CDD" id="cd02440">
    <property type="entry name" value="AdoMet_MTases"/>
    <property type="match status" value="1"/>
</dbReference>
<comment type="caution">
    <text evidence="5">The sequence shown here is derived from an EMBL/GenBank/DDBJ whole genome shotgun (WGS) entry which is preliminary data.</text>
</comment>
<keyword evidence="6" id="KW-1185">Reference proteome</keyword>
<dbReference type="SMART" id="SM00418">
    <property type="entry name" value="HTH_ARSR"/>
    <property type="match status" value="1"/>
</dbReference>
<dbReference type="PRINTS" id="PR00778">
    <property type="entry name" value="HTHARSR"/>
</dbReference>
<evidence type="ECO:0000259" key="4">
    <source>
        <dbReference type="PROSITE" id="PS50987"/>
    </source>
</evidence>
<dbReference type="SUPFAM" id="SSF53335">
    <property type="entry name" value="S-adenosyl-L-methionine-dependent methyltransferases"/>
    <property type="match status" value="1"/>
</dbReference>
<evidence type="ECO:0000313" key="5">
    <source>
        <dbReference type="EMBL" id="MFC1852937.1"/>
    </source>
</evidence>
<proteinExistence type="predicted"/>
<dbReference type="InterPro" id="IPR051081">
    <property type="entry name" value="HTH_MetalResp_TranReg"/>
</dbReference>
<dbReference type="InterPro" id="IPR001845">
    <property type="entry name" value="HTH_ArsR_DNA-bd_dom"/>
</dbReference>
<protein>
    <submittedName>
        <fullName evidence="5">ArsR/SmtB family transcription factor</fullName>
    </submittedName>
</protein>
<dbReference type="Pfam" id="PF01022">
    <property type="entry name" value="HTH_5"/>
    <property type="match status" value="1"/>
</dbReference>
<dbReference type="InterPro" id="IPR036390">
    <property type="entry name" value="WH_DNA-bd_sf"/>
</dbReference>
<dbReference type="PANTHER" id="PTHR33154">
    <property type="entry name" value="TRANSCRIPTIONAL REGULATOR, ARSR FAMILY"/>
    <property type="match status" value="1"/>
</dbReference>
<keyword evidence="3" id="KW-0804">Transcription</keyword>
<organism evidence="5 6">
    <name type="scientific">candidate division CSSED10-310 bacterium</name>
    <dbReference type="NCBI Taxonomy" id="2855610"/>
    <lineage>
        <taxon>Bacteria</taxon>
        <taxon>Bacteria division CSSED10-310</taxon>
    </lineage>
</organism>
<accession>A0ABV6Z3C0</accession>
<dbReference type="Pfam" id="PF08241">
    <property type="entry name" value="Methyltransf_11"/>
    <property type="match status" value="1"/>
</dbReference>
<dbReference type="Gene3D" id="1.10.10.10">
    <property type="entry name" value="Winged helix-like DNA-binding domain superfamily/Winged helix DNA-binding domain"/>
    <property type="match status" value="1"/>
</dbReference>
<dbReference type="InterPro" id="IPR029063">
    <property type="entry name" value="SAM-dependent_MTases_sf"/>
</dbReference>
<evidence type="ECO:0000313" key="6">
    <source>
        <dbReference type="Proteomes" id="UP001594351"/>
    </source>
</evidence>
<evidence type="ECO:0000256" key="2">
    <source>
        <dbReference type="ARBA" id="ARBA00023125"/>
    </source>
</evidence>
<dbReference type="InterPro" id="IPR013216">
    <property type="entry name" value="Methyltransf_11"/>
</dbReference>
<reference evidence="5 6" key="1">
    <citation type="submission" date="2024-09" db="EMBL/GenBank/DDBJ databases">
        <title>Laminarin stimulates single cell rates of sulfate reduction while oxygen inhibits transcriptomic activity in coastal marine sediment.</title>
        <authorList>
            <person name="Lindsay M."/>
            <person name="Orcutt B."/>
            <person name="Emerson D."/>
            <person name="Stepanauskas R."/>
            <person name="D'Angelo T."/>
        </authorList>
    </citation>
    <scope>NUCLEOTIDE SEQUENCE [LARGE SCALE GENOMIC DNA]</scope>
    <source>
        <strain evidence="5">SAG AM-311-K15</strain>
    </source>
</reference>
<dbReference type="Gene3D" id="3.40.50.150">
    <property type="entry name" value="Vaccinia Virus protein VP39"/>
    <property type="match status" value="1"/>
</dbReference>
<dbReference type="SUPFAM" id="SSF46785">
    <property type="entry name" value="Winged helix' DNA-binding domain"/>
    <property type="match status" value="1"/>
</dbReference>
<dbReference type="EMBL" id="JBHPBY010000392">
    <property type="protein sequence ID" value="MFC1852937.1"/>
    <property type="molecule type" value="Genomic_DNA"/>
</dbReference>
<evidence type="ECO:0000256" key="1">
    <source>
        <dbReference type="ARBA" id="ARBA00023015"/>
    </source>
</evidence>